<proteinExistence type="predicted"/>
<dbReference type="Proteomes" id="UP001500325">
    <property type="component" value="Unassembled WGS sequence"/>
</dbReference>
<feature type="region of interest" description="Disordered" evidence="1">
    <location>
        <begin position="1"/>
        <end position="22"/>
    </location>
</feature>
<reference evidence="3" key="1">
    <citation type="journal article" date="2019" name="Int. J. Syst. Evol. Microbiol.">
        <title>The Global Catalogue of Microorganisms (GCM) 10K type strain sequencing project: providing services to taxonomists for standard genome sequencing and annotation.</title>
        <authorList>
            <consortium name="The Broad Institute Genomics Platform"/>
            <consortium name="The Broad Institute Genome Sequencing Center for Infectious Disease"/>
            <person name="Wu L."/>
            <person name="Ma J."/>
        </authorList>
    </citation>
    <scope>NUCLEOTIDE SEQUENCE [LARGE SCALE GENOMIC DNA]</scope>
    <source>
        <strain evidence="3">JCM 18055</strain>
    </source>
</reference>
<accession>A0ABP8W8W7</accession>
<protein>
    <submittedName>
        <fullName evidence="2">Uncharacterized protein</fullName>
    </submittedName>
</protein>
<name>A0ABP8W8W7_9PSEU</name>
<sequence length="236" mass="24542">MVAVPEIEGIGTPAQRRGGPVRIPPARRRLVAVAVSPMELLRPESDLARLVADAGRVDLLLAREDALAAPPAVPPGDTVANLPAALDQVDIGFADTDVRLPAAPLGGDGWAALDLGGVDLDALDDLDEDFGDDEDDEDDEDGLPAAVAALGLQDLHVHRLGLPGRIGPAAEDDLVAALSELVGFDPEPGVYCVAPLPSPADPERSAVVAAVQRVVRVYGLPMLRYRCLELSVVGEG</sequence>
<organism evidence="2 3">
    <name type="scientific">Pseudonocardia yuanmonensis</name>
    <dbReference type="NCBI Taxonomy" id="1095914"/>
    <lineage>
        <taxon>Bacteria</taxon>
        <taxon>Bacillati</taxon>
        <taxon>Actinomycetota</taxon>
        <taxon>Actinomycetes</taxon>
        <taxon>Pseudonocardiales</taxon>
        <taxon>Pseudonocardiaceae</taxon>
        <taxon>Pseudonocardia</taxon>
    </lineage>
</organism>
<keyword evidence="3" id="KW-1185">Reference proteome</keyword>
<evidence type="ECO:0000313" key="3">
    <source>
        <dbReference type="Proteomes" id="UP001500325"/>
    </source>
</evidence>
<evidence type="ECO:0000313" key="2">
    <source>
        <dbReference type="EMBL" id="GAA4684185.1"/>
    </source>
</evidence>
<evidence type="ECO:0000256" key="1">
    <source>
        <dbReference type="SAM" id="MobiDB-lite"/>
    </source>
</evidence>
<gene>
    <name evidence="2" type="ORF">GCM10023215_18640</name>
</gene>
<dbReference type="EMBL" id="BAABIC010000005">
    <property type="protein sequence ID" value="GAA4684185.1"/>
    <property type="molecule type" value="Genomic_DNA"/>
</dbReference>
<comment type="caution">
    <text evidence="2">The sequence shown here is derived from an EMBL/GenBank/DDBJ whole genome shotgun (WGS) entry which is preliminary data.</text>
</comment>